<evidence type="ECO:0000259" key="10">
    <source>
        <dbReference type="Pfam" id="PF10502"/>
    </source>
</evidence>
<comment type="subcellular location">
    <subcellularLocation>
        <location evidence="2">Cell membrane</location>
        <topology evidence="2">Single-pass type II membrane protein</topology>
    </subcellularLocation>
    <subcellularLocation>
        <location evidence="9">Membrane</location>
        <topology evidence="9">Single-pass type II membrane protein</topology>
    </subcellularLocation>
</comment>
<dbReference type="PRINTS" id="PR00727">
    <property type="entry name" value="LEADERPTASE"/>
</dbReference>
<dbReference type="Pfam" id="PF10502">
    <property type="entry name" value="Peptidase_S26"/>
    <property type="match status" value="1"/>
</dbReference>
<dbReference type="PROSITE" id="PS00501">
    <property type="entry name" value="SPASE_I_1"/>
    <property type="match status" value="1"/>
</dbReference>
<dbReference type="GO" id="GO:0006465">
    <property type="term" value="P:signal peptide processing"/>
    <property type="evidence" value="ECO:0007669"/>
    <property type="project" value="InterPro"/>
</dbReference>
<comment type="catalytic activity">
    <reaction evidence="1 8">
        <text>Cleavage of hydrophobic, N-terminal signal or leader sequences from secreted and periplasmic proteins.</text>
        <dbReference type="EC" id="3.4.21.89"/>
    </reaction>
</comment>
<protein>
    <recommendedName>
        <fullName evidence="4 8">Signal peptidase I</fullName>
        <ecNumber evidence="4 8">3.4.21.89</ecNumber>
    </recommendedName>
</protein>
<dbReference type="InterPro" id="IPR036286">
    <property type="entry name" value="LexA/Signal_pep-like_sf"/>
</dbReference>
<comment type="similarity">
    <text evidence="3 9">Belongs to the peptidase S26 family.</text>
</comment>
<evidence type="ECO:0000256" key="2">
    <source>
        <dbReference type="ARBA" id="ARBA00004401"/>
    </source>
</evidence>
<evidence type="ECO:0000256" key="5">
    <source>
        <dbReference type="ARBA" id="ARBA00022670"/>
    </source>
</evidence>
<name>A0A1R0IQJ7_SULTH</name>
<dbReference type="RefSeq" id="WP_020374725.1">
    <property type="nucleotide sequence ID" value="NZ_MDZD01000018.1"/>
</dbReference>
<keyword evidence="8" id="KW-0472">Membrane</keyword>
<keyword evidence="8" id="KW-1133">Transmembrane helix</keyword>
<dbReference type="PANTHER" id="PTHR43390">
    <property type="entry name" value="SIGNAL PEPTIDASE I"/>
    <property type="match status" value="1"/>
</dbReference>
<dbReference type="InterPro" id="IPR019533">
    <property type="entry name" value="Peptidase_S26"/>
</dbReference>
<dbReference type="PROSITE" id="PS00761">
    <property type="entry name" value="SPASE_I_3"/>
    <property type="match status" value="1"/>
</dbReference>
<evidence type="ECO:0000313" key="11">
    <source>
        <dbReference type="EMBL" id="PSR29874.1"/>
    </source>
</evidence>
<dbReference type="EC" id="3.4.21.89" evidence="4 8"/>
<feature type="transmembrane region" description="Helical" evidence="8">
    <location>
        <begin position="12"/>
        <end position="31"/>
    </location>
</feature>
<evidence type="ECO:0000256" key="7">
    <source>
        <dbReference type="PIRSR" id="PIRSR600223-1"/>
    </source>
</evidence>
<proteinExistence type="inferred from homology"/>
<comment type="caution">
    <text evidence="11">The sequence shown here is derived from an EMBL/GenBank/DDBJ whole genome shotgun (WGS) entry which is preliminary data.</text>
</comment>
<dbReference type="CDD" id="cd06530">
    <property type="entry name" value="S26_SPase_I"/>
    <property type="match status" value="1"/>
</dbReference>
<dbReference type="InterPro" id="IPR000223">
    <property type="entry name" value="Pept_S26A_signal_pept_1"/>
</dbReference>
<evidence type="ECO:0000256" key="9">
    <source>
        <dbReference type="RuleBase" id="RU362042"/>
    </source>
</evidence>
<dbReference type="InterPro" id="IPR019756">
    <property type="entry name" value="Pept_S26A_signal_pept_1_Ser-AS"/>
</dbReference>
<evidence type="ECO:0000256" key="3">
    <source>
        <dbReference type="ARBA" id="ARBA00009370"/>
    </source>
</evidence>
<dbReference type="GO" id="GO:0009003">
    <property type="term" value="F:signal peptidase activity"/>
    <property type="evidence" value="ECO:0007669"/>
    <property type="project" value="UniProtKB-EC"/>
</dbReference>
<dbReference type="AlphaFoldDB" id="A0A1R0IQJ7"/>
<accession>A0A1R0IQJ7</accession>
<organism evidence="11 12">
    <name type="scientific">Sulfobacillus thermosulfidooxidans</name>
    <dbReference type="NCBI Taxonomy" id="28034"/>
    <lineage>
        <taxon>Bacteria</taxon>
        <taxon>Bacillati</taxon>
        <taxon>Bacillota</taxon>
        <taxon>Clostridia</taxon>
        <taxon>Eubacteriales</taxon>
        <taxon>Clostridiales Family XVII. Incertae Sedis</taxon>
        <taxon>Sulfobacillus</taxon>
    </lineage>
</organism>
<evidence type="ECO:0000256" key="6">
    <source>
        <dbReference type="ARBA" id="ARBA00022801"/>
    </source>
</evidence>
<dbReference type="InterPro" id="IPR019757">
    <property type="entry name" value="Pept_S26A_signal_pept_1_Lys-AS"/>
</dbReference>
<keyword evidence="6 8" id="KW-0378">Hydrolase</keyword>
<evidence type="ECO:0000256" key="1">
    <source>
        <dbReference type="ARBA" id="ARBA00000677"/>
    </source>
</evidence>
<dbReference type="SUPFAM" id="SSF51306">
    <property type="entry name" value="LexA/Signal peptidase"/>
    <property type="match status" value="1"/>
</dbReference>
<dbReference type="GO" id="GO:0004252">
    <property type="term" value="F:serine-type endopeptidase activity"/>
    <property type="evidence" value="ECO:0007669"/>
    <property type="project" value="InterPro"/>
</dbReference>
<reference evidence="11 12" key="1">
    <citation type="journal article" date="2014" name="BMC Genomics">
        <title>Comparison of environmental and isolate Sulfobacillus genomes reveals diverse carbon, sulfur, nitrogen, and hydrogen metabolisms.</title>
        <authorList>
            <person name="Justice N.B."/>
            <person name="Norman A."/>
            <person name="Brown C.T."/>
            <person name="Singh A."/>
            <person name="Thomas B.C."/>
            <person name="Banfield J.F."/>
        </authorList>
    </citation>
    <scope>NUCLEOTIDE SEQUENCE [LARGE SCALE GENOMIC DNA]</scope>
    <source>
        <strain evidence="11">AMDSBA5</strain>
    </source>
</reference>
<dbReference type="GO" id="GO:0005886">
    <property type="term" value="C:plasma membrane"/>
    <property type="evidence" value="ECO:0007669"/>
    <property type="project" value="UniProtKB-SubCell"/>
</dbReference>
<feature type="domain" description="Peptidase S26" evidence="10">
    <location>
        <begin position="10"/>
        <end position="163"/>
    </location>
</feature>
<evidence type="ECO:0000256" key="8">
    <source>
        <dbReference type="RuleBase" id="RU003993"/>
    </source>
</evidence>
<dbReference type="InterPro" id="IPR019758">
    <property type="entry name" value="Pept_S26A_signal_pept_1_CS"/>
</dbReference>
<dbReference type="NCBIfam" id="TIGR02227">
    <property type="entry name" value="sigpep_I_bact"/>
    <property type="match status" value="1"/>
</dbReference>
<dbReference type="Proteomes" id="UP000242705">
    <property type="component" value="Unassembled WGS sequence"/>
</dbReference>
<gene>
    <name evidence="11" type="primary">lepB</name>
    <name evidence="11" type="ORF">C7B47_00770</name>
</gene>
<feature type="active site" evidence="7">
    <location>
        <position position="83"/>
    </location>
</feature>
<sequence length="172" mass="19961">MTNQRRRGYLEFIETVILAVVLAFLIRTFVFESYQVEGISMLPTLHTGERVLVNKLIYDFETPKTGQIIVFRSPVIKSQDWIKRVIGVPGDTISVKNNVVYINGKRYHEPFLKYRGSMNVPPTKVPPGYLWVEGDNRPKSFDSRYFGLLPMKNVKGEAFVVWWPLSDFHLLH</sequence>
<keyword evidence="8" id="KW-0812">Transmembrane</keyword>
<feature type="active site" evidence="7">
    <location>
        <position position="40"/>
    </location>
</feature>
<dbReference type="Gene3D" id="2.10.109.10">
    <property type="entry name" value="Umud Fragment, subunit A"/>
    <property type="match status" value="1"/>
</dbReference>
<evidence type="ECO:0000256" key="4">
    <source>
        <dbReference type="ARBA" id="ARBA00013208"/>
    </source>
</evidence>
<evidence type="ECO:0000313" key="12">
    <source>
        <dbReference type="Proteomes" id="UP000242705"/>
    </source>
</evidence>
<dbReference type="PANTHER" id="PTHR43390:SF1">
    <property type="entry name" value="CHLOROPLAST PROCESSING PEPTIDASE"/>
    <property type="match status" value="1"/>
</dbReference>
<keyword evidence="5 8" id="KW-0645">Protease</keyword>
<dbReference type="PROSITE" id="PS00760">
    <property type="entry name" value="SPASE_I_2"/>
    <property type="match status" value="1"/>
</dbReference>
<dbReference type="EMBL" id="PXYX01000001">
    <property type="protein sequence ID" value="PSR29874.1"/>
    <property type="molecule type" value="Genomic_DNA"/>
</dbReference>